<dbReference type="RefSeq" id="XP_036354820.1">
    <property type="nucleotide sequence ID" value="XM_036498927.1"/>
</dbReference>
<evidence type="ECO:0000313" key="3">
    <source>
        <dbReference type="RefSeq" id="XP_036354820.1"/>
    </source>
</evidence>
<proteinExistence type="predicted"/>
<dbReference type="AlphaFoldDB" id="A0A7E6EIL9"/>
<name>A0A7E6EIL9_9MOLL</name>
<protein>
    <submittedName>
        <fullName evidence="3">Rootletin-like</fullName>
    </submittedName>
</protein>
<dbReference type="KEGG" id="osn:118761198"/>
<evidence type="ECO:0000313" key="2">
    <source>
        <dbReference type="Proteomes" id="UP000515154"/>
    </source>
</evidence>
<keyword evidence="1" id="KW-0175">Coiled coil</keyword>
<keyword evidence="2" id="KW-1185">Reference proteome</keyword>
<accession>A0A7E6EIL9</accession>
<feature type="coiled-coil region" evidence="1">
    <location>
        <begin position="4"/>
        <end position="101"/>
    </location>
</feature>
<sequence>MKVQGNLKKENKDLCDEVQNLEAMLSKLRLEKDELAQKYNTLLESSAATSNETDFENILPRRNNDLVNKLEEERQKTKQKIEKYQKSEQRQADLIQRLQSKVFCIN</sequence>
<gene>
    <name evidence="3" type="primary">LOC118761198</name>
</gene>
<organism evidence="2 3">
    <name type="scientific">Octopus sinensis</name>
    <name type="common">East Asian common octopus</name>
    <dbReference type="NCBI Taxonomy" id="2607531"/>
    <lineage>
        <taxon>Eukaryota</taxon>
        <taxon>Metazoa</taxon>
        <taxon>Spiralia</taxon>
        <taxon>Lophotrochozoa</taxon>
        <taxon>Mollusca</taxon>
        <taxon>Cephalopoda</taxon>
        <taxon>Coleoidea</taxon>
        <taxon>Octopodiformes</taxon>
        <taxon>Octopoda</taxon>
        <taxon>Incirrata</taxon>
        <taxon>Octopodidae</taxon>
        <taxon>Octopus</taxon>
    </lineage>
</organism>
<evidence type="ECO:0000256" key="1">
    <source>
        <dbReference type="SAM" id="Coils"/>
    </source>
</evidence>
<reference evidence="3" key="1">
    <citation type="submission" date="2025-08" db="UniProtKB">
        <authorList>
            <consortium name="RefSeq"/>
        </authorList>
    </citation>
    <scope>IDENTIFICATION</scope>
</reference>
<dbReference type="Proteomes" id="UP000515154">
    <property type="component" value="Unplaced"/>
</dbReference>